<organism evidence="1 2">
    <name type="scientific">Mythimna loreyi</name>
    <dbReference type="NCBI Taxonomy" id="667449"/>
    <lineage>
        <taxon>Eukaryota</taxon>
        <taxon>Metazoa</taxon>
        <taxon>Ecdysozoa</taxon>
        <taxon>Arthropoda</taxon>
        <taxon>Hexapoda</taxon>
        <taxon>Insecta</taxon>
        <taxon>Pterygota</taxon>
        <taxon>Neoptera</taxon>
        <taxon>Endopterygota</taxon>
        <taxon>Lepidoptera</taxon>
        <taxon>Glossata</taxon>
        <taxon>Ditrysia</taxon>
        <taxon>Noctuoidea</taxon>
        <taxon>Noctuidae</taxon>
        <taxon>Noctuinae</taxon>
        <taxon>Hadenini</taxon>
        <taxon>Mythimna</taxon>
    </lineage>
</organism>
<accession>A0ACC2QLY0</accession>
<evidence type="ECO:0000313" key="2">
    <source>
        <dbReference type="Proteomes" id="UP001231649"/>
    </source>
</evidence>
<reference evidence="1" key="1">
    <citation type="submission" date="2023-03" db="EMBL/GenBank/DDBJ databases">
        <title>Chromosome-level genomes of two armyworms, Mythimna separata and Mythimna loreyi, provide insights into the biosynthesis and reception of sex pheromones.</title>
        <authorList>
            <person name="Zhao H."/>
        </authorList>
    </citation>
    <scope>NUCLEOTIDE SEQUENCE</scope>
    <source>
        <strain evidence="1">BeijingLab</strain>
    </source>
</reference>
<sequence>MAQYNFEGDFENINERQLEFINKVIQEQDLKVTKVVFSPVGQAGDNFVANVKRITIEGENGSLKMVVKIASAFEMLRQMTNTEIMFKNEITMYTEVLPKLVQLQQAAGIPKEDQLKYAKCYGCLNEVPNELVILEDLKELDFTMLNKFESLSNASVRSVLKNFASIHSASYALKKKEPETFDLFKNKLINIWTVIGSNQEMMASMVKFEEEILKVFDDITLASLLKNKLVNAFKMAVSFSKTTDKNSVIQQGDAWTNNIMFKVSGEDSVQSIMIDYQASKADNPVLDLLYMIFNCTDHETRSKNYYDWIDYYHSELDNYLSNFGMKVNFVYPRDQLDADLKRYGNYIFGLCLMLANVLMRDTHEASKLMEAQKNSTLDELMDSMKMEDMVDATMIRFKKRVIGLVDSFTEFGLLRI</sequence>
<protein>
    <submittedName>
        <fullName evidence="1">Uncharacterized protein</fullName>
    </submittedName>
</protein>
<dbReference type="EMBL" id="CM056795">
    <property type="protein sequence ID" value="KAJ8720717.1"/>
    <property type="molecule type" value="Genomic_DNA"/>
</dbReference>
<keyword evidence="2" id="KW-1185">Reference proteome</keyword>
<gene>
    <name evidence="1" type="ORF">PYW08_006182</name>
</gene>
<proteinExistence type="predicted"/>
<evidence type="ECO:0000313" key="1">
    <source>
        <dbReference type="EMBL" id="KAJ8720717.1"/>
    </source>
</evidence>
<name>A0ACC2QLY0_9NEOP</name>
<comment type="caution">
    <text evidence="1">The sequence shown here is derived from an EMBL/GenBank/DDBJ whole genome shotgun (WGS) entry which is preliminary data.</text>
</comment>
<dbReference type="Proteomes" id="UP001231649">
    <property type="component" value="Chromosome 19"/>
</dbReference>